<keyword evidence="3" id="KW-1185">Reference proteome</keyword>
<feature type="compositionally biased region" description="Low complexity" evidence="1">
    <location>
        <begin position="35"/>
        <end position="87"/>
    </location>
</feature>
<evidence type="ECO:0000313" key="3">
    <source>
        <dbReference type="Proteomes" id="UP001165160"/>
    </source>
</evidence>
<gene>
    <name evidence="2" type="ORF">TrVE_jg2250</name>
</gene>
<sequence>MPRPSALPAVKPGAKIVQPKGVVTKLVTSLAASNPPSSFLTKSPKSSPPTSTTSTSKPSLQFLTRSPKSSPPTSRSNSSTNLSSKSTAAEKNAILTKCHDSLEGLAKHYEQIMEGVDMAAPSPDMIKLANMSVTKPIDDAIRGTTVPNSATMKLWSTNASKMPVNLFPVFLRNAAVHCKTLPMRPIDFVDVDLPKLSKTVELIALECKKHVTRCKSEVSKIKVEKTEATPLGKIIDQQFKGKLATIAKQEWAKVGGNINGSETGRTNAKRPPETTKRDDNKSESCVIS</sequence>
<feature type="region of interest" description="Disordered" evidence="1">
    <location>
        <begin position="256"/>
        <end position="288"/>
    </location>
</feature>
<feature type="compositionally biased region" description="Basic and acidic residues" evidence="1">
    <location>
        <begin position="270"/>
        <end position="282"/>
    </location>
</feature>
<proteinExistence type="predicted"/>
<protein>
    <submittedName>
        <fullName evidence="2">Uncharacterized protein</fullName>
    </submittedName>
</protein>
<dbReference type="Proteomes" id="UP001165160">
    <property type="component" value="Unassembled WGS sequence"/>
</dbReference>
<evidence type="ECO:0000256" key="1">
    <source>
        <dbReference type="SAM" id="MobiDB-lite"/>
    </source>
</evidence>
<organism evidence="2 3">
    <name type="scientific">Triparma verrucosa</name>
    <dbReference type="NCBI Taxonomy" id="1606542"/>
    <lineage>
        <taxon>Eukaryota</taxon>
        <taxon>Sar</taxon>
        <taxon>Stramenopiles</taxon>
        <taxon>Ochrophyta</taxon>
        <taxon>Bolidophyceae</taxon>
        <taxon>Parmales</taxon>
        <taxon>Triparmaceae</taxon>
        <taxon>Triparma</taxon>
    </lineage>
</organism>
<dbReference type="AlphaFoldDB" id="A0A9W6ZDH7"/>
<comment type="caution">
    <text evidence="2">The sequence shown here is derived from an EMBL/GenBank/DDBJ whole genome shotgun (WGS) entry which is preliminary data.</text>
</comment>
<evidence type="ECO:0000313" key="2">
    <source>
        <dbReference type="EMBL" id="GMH50391.1"/>
    </source>
</evidence>
<accession>A0A9W6ZDH7</accession>
<name>A0A9W6ZDH7_9STRA</name>
<reference evidence="3" key="1">
    <citation type="journal article" date="2023" name="Commun. Biol.">
        <title>Genome analysis of Parmales, the sister group of diatoms, reveals the evolutionary specialization of diatoms from phago-mixotrophs to photoautotrophs.</title>
        <authorList>
            <person name="Ban H."/>
            <person name="Sato S."/>
            <person name="Yoshikawa S."/>
            <person name="Yamada K."/>
            <person name="Nakamura Y."/>
            <person name="Ichinomiya M."/>
            <person name="Sato N."/>
            <person name="Blanc-Mathieu R."/>
            <person name="Endo H."/>
            <person name="Kuwata A."/>
            <person name="Ogata H."/>
        </authorList>
    </citation>
    <scope>NUCLEOTIDE SEQUENCE [LARGE SCALE GENOMIC DNA]</scope>
    <source>
        <strain evidence="3">NIES 3699</strain>
    </source>
</reference>
<feature type="region of interest" description="Disordered" evidence="1">
    <location>
        <begin position="32"/>
        <end position="88"/>
    </location>
</feature>
<dbReference type="EMBL" id="BRXX01000627">
    <property type="protein sequence ID" value="GMH50391.1"/>
    <property type="molecule type" value="Genomic_DNA"/>
</dbReference>